<gene>
    <name evidence="2" type="ORF">UFOPK3423_00550</name>
</gene>
<proteinExistence type="predicted"/>
<evidence type="ECO:0000313" key="2">
    <source>
        <dbReference type="EMBL" id="CAB4867342.1"/>
    </source>
</evidence>
<name>A0A6J7D8Q3_9ZZZZ</name>
<reference evidence="2" key="1">
    <citation type="submission" date="2020-05" db="EMBL/GenBank/DDBJ databases">
        <authorList>
            <person name="Chiriac C."/>
            <person name="Salcher M."/>
            <person name="Ghai R."/>
            <person name="Kavagutti S V."/>
        </authorList>
    </citation>
    <scope>NUCLEOTIDE SEQUENCE</scope>
</reference>
<sequence length="248" mass="26781">MGDAERRGRARQARGDLRACGPAVPAFECRDLRGPVARHVQHAAATVSARALRVGGEPQGRAEIGDRSRWARDDAARRCKFGTALGDPWPQLVHCRARVALAGPARKRDRQSAIGLNAHTDRSGAIGAPHGEVGIGPCHASEATPRARHGIISDVARSIVILPPGVRSPFDVYVNGVPQALGADFQIRDGALVFSRPLRKDKVSKWRWALGAYGVGTYKQDDSVDVRWTRPDGMPAVAERLEISSVEE</sequence>
<accession>A0A6J7D8Q3</accession>
<feature type="region of interest" description="Disordered" evidence="1">
    <location>
        <begin position="120"/>
        <end position="140"/>
    </location>
</feature>
<dbReference type="AlphaFoldDB" id="A0A6J7D8Q3"/>
<organism evidence="2">
    <name type="scientific">freshwater metagenome</name>
    <dbReference type="NCBI Taxonomy" id="449393"/>
    <lineage>
        <taxon>unclassified sequences</taxon>
        <taxon>metagenomes</taxon>
        <taxon>ecological metagenomes</taxon>
    </lineage>
</organism>
<evidence type="ECO:0000256" key="1">
    <source>
        <dbReference type="SAM" id="MobiDB-lite"/>
    </source>
</evidence>
<dbReference type="EMBL" id="CAFBLQ010000043">
    <property type="protein sequence ID" value="CAB4867342.1"/>
    <property type="molecule type" value="Genomic_DNA"/>
</dbReference>
<protein>
    <submittedName>
        <fullName evidence="2">Unannotated protein</fullName>
    </submittedName>
</protein>